<evidence type="ECO:0000313" key="2">
    <source>
        <dbReference type="EMBL" id="QHT80587.1"/>
    </source>
</evidence>
<proteinExistence type="predicted"/>
<sequence length="178" mass="20933">MAQPVVPDERSIAARQSFPLPRFISRMRRETDATDTINARQFEHWQTNGPAMTNGRPDINRQAPFHDTMANSSRFSERNYRSQPRYDVDGERGVQNSFFDKYDTTSDSRNMARELRGSVYEDKNTGFQKESKKMLERNFDSRWLNPTVMRQQADAAEQLRPKMDDIRLFYQNKSVPKI</sequence>
<name>A0A6C0HJP7_9ZZZZ</name>
<accession>A0A6C0HJP7</accession>
<evidence type="ECO:0000256" key="1">
    <source>
        <dbReference type="SAM" id="MobiDB-lite"/>
    </source>
</evidence>
<reference evidence="2" key="1">
    <citation type="journal article" date="2020" name="Nature">
        <title>Giant virus diversity and host interactions through global metagenomics.</title>
        <authorList>
            <person name="Schulz F."/>
            <person name="Roux S."/>
            <person name="Paez-Espino D."/>
            <person name="Jungbluth S."/>
            <person name="Walsh D.A."/>
            <person name="Denef V.J."/>
            <person name="McMahon K.D."/>
            <person name="Konstantinidis K.T."/>
            <person name="Eloe-Fadrosh E.A."/>
            <person name="Kyrpides N.C."/>
            <person name="Woyke T."/>
        </authorList>
    </citation>
    <scope>NUCLEOTIDE SEQUENCE</scope>
    <source>
        <strain evidence="2">GVMAG-M-3300023184-121</strain>
    </source>
</reference>
<dbReference type="EMBL" id="MN739974">
    <property type="protein sequence ID" value="QHT80587.1"/>
    <property type="molecule type" value="Genomic_DNA"/>
</dbReference>
<protein>
    <submittedName>
        <fullName evidence="2">Uncharacterized protein</fullName>
    </submittedName>
</protein>
<dbReference type="AlphaFoldDB" id="A0A6C0HJP7"/>
<organism evidence="2">
    <name type="scientific">viral metagenome</name>
    <dbReference type="NCBI Taxonomy" id="1070528"/>
    <lineage>
        <taxon>unclassified sequences</taxon>
        <taxon>metagenomes</taxon>
        <taxon>organismal metagenomes</taxon>
    </lineage>
</organism>
<feature type="region of interest" description="Disordered" evidence="1">
    <location>
        <begin position="63"/>
        <end position="91"/>
    </location>
</feature>
<feature type="compositionally biased region" description="Basic and acidic residues" evidence="1">
    <location>
        <begin position="75"/>
        <end position="91"/>
    </location>
</feature>